<protein>
    <submittedName>
        <fullName evidence="2">Uncharacterized protein LOC111242120</fullName>
    </submittedName>
</protein>
<dbReference type="GeneID" id="111242120"/>
<keyword evidence="1" id="KW-1185">Reference proteome</keyword>
<dbReference type="AlphaFoldDB" id="A0A3Q0FC16"/>
<proteinExistence type="predicted"/>
<dbReference type="Proteomes" id="UP000087766">
    <property type="component" value="Chromosome 7"/>
</dbReference>
<name>A0A3Q0FC16_VIGRR</name>
<dbReference type="KEGG" id="vra:111242120"/>
<dbReference type="RefSeq" id="XP_022640159.1">
    <property type="nucleotide sequence ID" value="XM_022784438.1"/>
</dbReference>
<dbReference type="OrthoDB" id="15082at2759"/>
<organism evidence="1 2">
    <name type="scientific">Vigna radiata var. radiata</name>
    <name type="common">Mung bean</name>
    <name type="synonym">Phaseolus aureus</name>
    <dbReference type="NCBI Taxonomy" id="3916"/>
    <lineage>
        <taxon>Eukaryota</taxon>
        <taxon>Viridiplantae</taxon>
        <taxon>Streptophyta</taxon>
        <taxon>Embryophyta</taxon>
        <taxon>Tracheophyta</taxon>
        <taxon>Spermatophyta</taxon>
        <taxon>Magnoliopsida</taxon>
        <taxon>eudicotyledons</taxon>
        <taxon>Gunneridae</taxon>
        <taxon>Pentapetalae</taxon>
        <taxon>rosids</taxon>
        <taxon>fabids</taxon>
        <taxon>Fabales</taxon>
        <taxon>Fabaceae</taxon>
        <taxon>Papilionoideae</taxon>
        <taxon>50 kb inversion clade</taxon>
        <taxon>NPAAA clade</taxon>
        <taxon>indigoferoid/millettioid clade</taxon>
        <taxon>Phaseoleae</taxon>
        <taxon>Vigna</taxon>
    </lineage>
</organism>
<evidence type="ECO:0000313" key="2">
    <source>
        <dbReference type="RefSeq" id="XP_022640159.1"/>
    </source>
</evidence>
<sequence>MCCAFLWCRAEGVCLAKPCYRSPLSRSSADSSPAWHPLLRAPMLNDTIHVVESKPAKRYGDYFLRQIVKITTFSNSNTYRCKNVTNNNKTTWIAIKNSKTNTNATASSLARNWYVPSPSNWTFLPRTWDRETRMMTVTRLQHPRKTKSR</sequence>
<evidence type="ECO:0000313" key="1">
    <source>
        <dbReference type="Proteomes" id="UP000087766"/>
    </source>
</evidence>
<accession>A0A3Q0FC16</accession>
<reference evidence="1" key="1">
    <citation type="journal article" date="2014" name="Nat. Commun.">
        <title>Genome sequence of mungbean and insights into evolution within Vigna species.</title>
        <authorList>
            <person name="Kang Y.J."/>
            <person name="Kim S.K."/>
            <person name="Kim M.Y."/>
            <person name="Lestari P."/>
            <person name="Kim K.H."/>
            <person name="Ha B.K."/>
            <person name="Jun T.H."/>
            <person name="Hwang W.J."/>
            <person name="Lee T."/>
            <person name="Lee J."/>
            <person name="Shim S."/>
            <person name="Yoon M.Y."/>
            <person name="Jang Y.E."/>
            <person name="Han K.S."/>
            <person name="Taeprayoon P."/>
            <person name="Yoon N."/>
            <person name="Somta P."/>
            <person name="Tanya P."/>
            <person name="Kim K.S."/>
            <person name="Gwag J.G."/>
            <person name="Moon J.K."/>
            <person name="Lee Y.H."/>
            <person name="Park B.S."/>
            <person name="Bombarely A."/>
            <person name="Doyle J.J."/>
            <person name="Jackson S.A."/>
            <person name="Schafleitner R."/>
            <person name="Srinives P."/>
            <person name="Varshney R.K."/>
            <person name="Lee S.H."/>
        </authorList>
    </citation>
    <scope>NUCLEOTIDE SEQUENCE [LARGE SCALE GENOMIC DNA]</scope>
    <source>
        <strain evidence="1">cv. VC1973A</strain>
    </source>
</reference>
<reference evidence="2" key="2">
    <citation type="submission" date="2025-08" db="UniProtKB">
        <authorList>
            <consortium name="RefSeq"/>
        </authorList>
    </citation>
    <scope>IDENTIFICATION</scope>
    <source>
        <tissue evidence="2">Leaf</tissue>
    </source>
</reference>
<gene>
    <name evidence="2" type="primary">LOC111242120</name>
</gene>